<dbReference type="EMBL" id="JAIQCV010000001">
    <property type="protein sequence ID" value="KAH1129790.1"/>
    <property type="molecule type" value="Genomic_DNA"/>
</dbReference>
<accession>A0A9D3WIK1</accession>
<organism evidence="1 2">
    <name type="scientific">Gossypium stocksii</name>
    <dbReference type="NCBI Taxonomy" id="47602"/>
    <lineage>
        <taxon>Eukaryota</taxon>
        <taxon>Viridiplantae</taxon>
        <taxon>Streptophyta</taxon>
        <taxon>Embryophyta</taxon>
        <taxon>Tracheophyta</taxon>
        <taxon>Spermatophyta</taxon>
        <taxon>Magnoliopsida</taxon>
        <taxon>eudicotyledons</taxon>
        <taxon>Gunneridae</taxon>
        <taxon>Pentapetalae</taxon>
        <taxon>rosids</taxon>
        <taxon>malvids</taxon>
        <taxon>Malvales</taxon>
        <taxon>Malvaceae</taxon>
        <taxon>Malvoideae</taxon>
        <taxon>Gossypium</taxon>
    </lineage>
</organism>
<name>A0A9D3WIK1_9ROSI</name>
<proteinExistence type="predicted"/>
<protein>
    <submittedName>
        <fullName evidence="1">Uncharacterized protein</fullName>
    </submittedName>
</protein>
<dbReference type="AlphaFoldDB" id="A0A9D3WIK1"/>
<sequence length="81" mass="9100">MLVRRINVRASAQEDGTSFVPLMSLHRVNILDKGIDPLMEAMIRVFQWIIGANPAPANLTPVNRGLLLKHLQGWVVRNSLE</sequence>
<evidence type="ECO:0000313" key="2">
    <source>
        <dbReference type="Proteomes" id="UP000828251"/>
    </source>
</evidence>
<keyword evidence="2" id="KW-1185">Reference proteome</keyword>
<evidence type="ECO:0000313" key="1">
    <source>
        <dbReference type="EMBL" id="KAH1129790.1"/>
    </source>
</evidence>
<gene>
    <name evidence="1" type="ORF">J1N35_001168</name>
</gene>
<comment type="caution">
    <text evidence="1">The sequence shown here is derived from an EMBL/GenBank/DDBJ whole genome shotgun (WGS) entry which is preliminary data.</text>
</comment>
<reference evidence="1 2" key="1">
    <citation type="journal article" date="2021" name="Plant Biotechnol. J.">
        <title>Multi-omics assisted identification of the key and species-specific regulatory components of drought-tolerant mechanisms in Gossypium stocksii.</title>
        <authorList>
            <person name="Yu D."/>
            <person name="Ke L."/>
            <person name="Zhang D."/>
            <person name="Wu Y."/>
            <person name="Sun Y."/>
            <person name="Mei J."/>
            <person name="Sun J."/>
            <person name="Sun Y."/>
        </authorList>
    </citation>
    <scope>NUCLEOTIDE SEQUENCE [LARGE SCALE GENOMIC DNA]</scope>
    <source>
        <strain evidence="2">cv. E1</strain>
        <tissue evidence="1">Leaf</tissue>
    </source>
</reference>
<dbReference type="Proteomes" id="UP000828251">
    <property type="component" value="Unassembled WGS sequence"/>
</dbReference>